<feature type="compositionally biased region" description="Basic and acidic residues" evidence="1">
    <location>
        <begin position="280"/>
        <end position="293"/>
    </location>
</feature>
<feature type="region of interest" description="Disordered" evidence="1">
    <location>
        <begin position="1"/>
        <end position="293"/>
    </location>
</feature>
<gene>
    <name evidence="2" type="ORF">CYNAS_LOCUS15715</name>
</gene>
<reference evidence="2" key="1">
    <citation type="submission" date="2023-07" db="EMBL/GenBank/DDBJ databases">
        <authorList>
            <consortium name="CYATHOMIX"/>
        </authorList>
    </citation>
    <scope>NUCLEOTIDE SEQUENCE</scope>
    <source>
        <strain evidence="2">N/A</strain>
    </source>
</reference>
<protein>
    <submittedName>
        <fullName evidence="2">Uncharacterized protein</fullName>
    </submittedName>
</protein>
<evidence type="ECO:0000313" key="3">
    <source>
        <dbReference type="Proteomes" id="UP001176961"/>
    </source>
</evidence>
<feature type="compositionally biased region" description="Polar residues" evidence="1">
    <location>
        <begin position="174"/>
        <end position="184"/>
    </location>
</feature>
<proteinExistence type="predicted"/>
<dbReference type="Proteomes" id="UP001176961">
    <property type="component" value="Unassembled WGS sequence"/>
</dbReference>
<organism evidence="2 3">
    <name type="scientific">Cylicocyclus nassatus</name>
    <name type="common">Nematode worm</name>
    <dbReference type="NCBI Taxonomy" id="53992"/>
    <lineage>
        <taxon>Eukaryota</taxon>
        <taxon>Metazoa</taxon>
        <taxon>Ecdysozoa</taxon>
        <taxon>Nematoda</taxon>
        <taxon>Chromadorea</taxon>
        <taxon>Rhabditida</taxon>
        <taxon>Rhabditina</taxon>
        <taxon>Rhabditomorpha</taxon>
        <taxon>Strongyloidea</taxon>
        <taxon>Strongylidae</taxon>
        <taxon>Cylicocyclus</taxon>
    </lineage>
</organism>
<feature type="compositionally biased region" description="Basic residues" evidence="1">
    <location>
        <begin position="44"/>
        <end position="161"/>
    </location>
</feature>
<dbReference type="EMBL" id="CATQJL010000305">
    <property type="protein sequence ID" value="CAJ0603732.1"/>
    <property type="molecule type" value="Genomic_DNA"/>
</dbReference>
<sequence length="423" mass="50062">MNQQALKMNQGPEQGERRTKRRLVADMDRDMEEEKDTNKSLSCCRRKQNVKRVSRRRASRGKRRSRRSRSRKSRSRSRKRHSRSRKGRSRKSRRSRRRSRKSRKIGKRGRSRRSRRRSRKSRRRRGRSRKSRSRRSRRRKSRRSRRSKSRKSRRRRRRRRSKAEIIADNREQLTKSQSLTTPSAKTLPDKDAAIANLEAPVTPYSPMRKDKRTRPSQDGAILKAAQPVIERDVRFEPMRSPDERPKKEDDAPSTAIDIDSSIKRRRPKPPAYQAATKAAVRREQDMRQREEERFMRPPMEEPAVEQPAFQRVPDMVPIEEGIDPDYPAQRIVISNFVRNGCHIKRWLYEDSYPLDAPRPSLYGLTGKGRLYPNCCCGRRGLCYGCCGRGSTLKQRGYIQDNYENDRIRGELQRLDVILKNLDD</sequence>
<keyword evidence="3" id="KW-1185">Reference proteome</keyword>
<evidence type="ECO:0000313" key="2">
    <source>
        <dbReference type="EMBL" id="CAJ0603732.1"/>
    </source>
</evidence>
<name>A0AA36H4S9_CYLNA</name>
<comment type="caution">
    <text evidence="2">The sequence shown here is derived from an EMBL/GenBank/DDBJ whole genome shotgun (WGS) entry which is preliminary data.</text>
</comment>
<accession>A0AA36H4S9</accession>
<dbReference type="AlphaFoldDB" id="A0AA36H4S9"/>
<feature type="compositionally biased region" description="Basic and acidic residues" evidence="1">
    <location>
        <begin position="162"/>
        <end position="173"/>
    </location>
</feature>
<evidence type="ECO:0000256" key="1">
    <source>
        <dbReference type="SAM" id="MobiDB-lite"/>
    </source>
</evidence>
<feature type="compositionally biased region" description="Basic and acidic residues" evidence="1">
    <location>
        <begin position="229"/>
        <end position="250"/>
    </location>
</feature>